<sequence>MMDSRTRAENIIAHGMKNGESPARIAKHLADYGLLAPDLPEPPSTHRARDRNYRPHTTRSSSTHGRP</sequence>
<comment type="caution">
    <text evidence="2">The sequence shown here is derived from an EMBL/GenBank/DDBJ whole genome shotgun (WGS) entry which is preliminary data.</text>
</comment>
<organism evidence="2 3">
    <name type="scientific">Corynebacterium hiratae</name>
    <dbReference type="NCBI Taxonomy" id="3139423"/>
    <lineage>
        <taxon>Bacteria</taxon>
        <taxon>Bacillati</taxon>
        <taxon>Actinomycetota</taxon>
        <taxon>Actinomycetes</taxon>
        <taxon>Mycobacteriales</taxon>
        <taxon>Corynebacteriaceae</taxon>
        <taxon>Corynebacterium</taxon>
    </lineage>
</organism>
<name>A0A553FYU5_9CORY</name>
<evidence type="ECO:0000256" key="1">
    <source>
        <dbReference type="SAM" id="MobiDB-lite"/>
    </source>
</evidence>
<reference evidence="2 3" key="1">
    <citation type="submission" date="2019-07" db="EMBL/GenBank/DDBJ databases">
        <title>Draft genome of C. aurimucosum strain 2274.</title>
        <authorList>
            <person name="Pacheco L.G.C."/>
            <person name="Aguiar E.R.G.R."/>
            <person name="Santos C.S."/>
            <person name="Rocha D.J.P.G."/>
            <person name="Sant'Anna L.O."/>
            <person name="Mattos-Guaraldi A.L."/>
            <person name="Santos L.S."/>
        </authorList>
    </citation>
    <scope>NUCLEOTIDE SEQUENCE [LARGE SCALE GENOMIC DNA]</scope>
    <source>
        <strain evidence="2 3">2274</strain>
    </source>
</reference>
<proteinExistence type="predicted"/>
<feature type="region of interest" description="Disordered" evidence="1">
    <location>
        <begin position="34"/>
        <end position="67"/>
    </location>
</feature>
<evidence type="ECO:0000313" key="3">
    <source>
        <dbReference type="Proteomes" id="UP000320443"/>
    </source>
</evidence>
<gene>
    <name evidence="2" type="ORF">FNY97_05430</name>
</gene>
<evidence type="ECO:0000313" key="2">
    <source>
        <dbReference type="EMBL" id="TRX62413.1"/>
    </source>
</evidence>
<feature type="compositionally biased region" description="Polar residues" evidence="1">
    <location>
        <begin position="58"/>
        <end position="67"/>
    </location>
</feature>
<dbReference type="Proteomes" id="UP000320443">
    <property type="component" value="Unassembled WGS sequence"/>
</dbReference>
<dbReference type="AlphaFoldDB" id="A0A553FYU5"/>
<feature type="compositionally biased region" description="Basic residues" evidence="1">
    <location>
        <begin position="46"/>
        <end position="57"/>
    </location>
</feature>
<protein>
    <submittedName>
        <fullName evidence="2">Uncharacterized protein</fullName>
    </submittedName>
</protein>
<keyword evidence="3" id="KW-1185">Reference proteome</keyword>
<accession>A0A553FYU5</accession>
<dbReference type="EMBL" id="VKDK01000006">
    <property type="protein sequence ID" value="TRX62413.1"/>
    <property type="molecule type" value="Genomic_DNA"/>
</dbReference>